<dbReference type="InterPro" id="IPR036761">
    <property type="entry name" value="TTHA0802/YceI-like_sf"/>
</dbReference>
<dbReference type="InterPro" id="IPR007372">
    <property type="entry name" value="Lipid/polyisoprenoid-bd_YceI"/>
</dbReference>
<reference evidence="3" key="1">
    <citation type="submission" date="2006-03" db="EMBL/GenBank/DDBJ databases">
        <title>Complete sequence of Rhodopseudomonas palustris BisB18.</title>
        <authorList>
            <consortium name="US DOE Joint Genome Institute"/>
            <person name="Copeland A."/>
            <person name="Lucas S."/>
            <person name="Lapidus A."/>
            <person name="Barry K."/>
            <person name="Detter J.C."/>
            <person name="Glavina del Rio T."/>
            <person name="Hammon N."/>
            <person name="Israni S."/>
            <person name="Dalin E."/>
            <person name="Tice H."/>
            <person name="Pitluck S."/>
            <person name="Chain P."/>
            <person name="Malfatti S."/>
            <person name="Shin M."/>
            <person name="Vergez L."/>
            <person name="Schmutz J."/>
            <person name="Larimer F."/>
            <person name="Land M."/>
            <person name="Hauser L."/>
            <person name="Pelletier D.A."/>
            <person name="Kyrpides N."/>
            <person name="Anderson I."/>
            <person name="Oda Y."/>
            <person name="Harwood C.S."/>
            <person name="Richardson P."/>
        </authorList>
    </citation>
    <scope>NUCLEOTIDE SEQUENCE [LARGE SCALE GENOMIC DNA]</scope>
    <source>
        <strain evidence="3">BisB18</strain>
    </source>
</reference>
<gene>
    <name evidence="3" type="ordered locus">RPC_2323</name>
</gene>
<proteinExistence type="predicted"/>
<dbReference type="Gene3D" id="2.40.128.110">
    <property type="entry name" value="Lipid/polyisoprenoid-binding, YceI-like"/>
    <property type="match status" value="1"/>
</dbReference>
<dbReference type="HOGENOM" id="CLU_071003_1_1_5"/>
<keyword evidence="1" id="KW-0732">Signal</keyword>
<dbReference type="STRING" id="316056.RPC_2323"/>
<dbReference type="Pfam" id="PF04264">
    <property type="entry name" value="YceI"/>
    <property type="match status" value="1"/>
</dbReference>
<dbReference type="EMBL" id="CP000301">
    <property type="protein sequence ID" value="ABD87877.1"/>
    <property type="molecule type" value="Genomic_DNA"/>
</dbReference>
<feature type="signal peptide" evidence="1">
    <location>
        <begin position="1"/>
        <end position="22"/>
    </location>
</feature>
<protein>
    <submittedName>
        <fullName evidence="3">YceI</fullName>
    </submittedName>
</protein>
<dbReference type="OrthoDB" id="9811006at2"/>
<evidence type="ECO:0000256" key="1">
    <source>
        <dbReference type="SAM" id="SignalP"/>
    </source>
</evidence>
<dbReference type="PANTHER" id="PTHR34406:SF1">
    <property type="entry name" value="PROTEIN YCEI"/>
    <property type="match status" value="1"/>
</dbReference>
<evidence type="ECO:0000313" key="3">
    <source>
        <dbReference type="EMBL" id="ABD87877.1"/>
    </source>
</evidence>
<dbReference type="PANTHER" id="PTHR34406">
    <property type="entry name" value="PROTEIN YCEI"/>
    <property type="match status" value="1"/>
</dbReference>
<feature type="domain" description="Lipid/polyisoprenoid-binding YceI-like" evidence="2">
    <location>
        <begin position="34"/>
        <end position="198"/>
    </location>
</feature>
<sequence length="199" mass="21010">MARSLLLPVLAATLAFTVPALAQTAAAPQVEAGTYAVDPGHTQVEFGVSHMGFTNFRGRFSDVSGTLQLDPKAPAKSTFDVTVPTISVNTPVAKLNDELKSDQWLDAKAFPQITFKATSVTPTGPNEAKVTGNFTLHGVTKPLTLNAKLHGAGVNPLNKKVTVGFDLTGSLKRSDFGVKTYVPLIGDDVEITISAAFEK</sequence>
<feature type="chain" id="PRO_5004199818" evidence="1">
    <location>
        <begin position="23"/>
        <end position="199"/>
    </location>
</feature>
<dbReference type="KEGG" id="rpc:RPC_2323"/>
<dbReference type="RefSeq" id="WP_011472774.1">
    <property type="nucleotide sequence ID" value="NC_007925.1"/>
</dbReference>
<organism evidence="3">
    <name type="scientific">Rhodopseudomonas palustris (strain BisB18)</name>
    <dbReference type="NCBI Taxonomy" id="316056"/>
    <lineage>
        <taxon>Bacteria</taxon>
        <taxon>Pseudomonadati</taxon>
        <taxon>Pseudomonadota</taxon>
        <taxon>Alphaproteobacteria</taxon>
        <taxon>Hyphomicrobiales</taxon>
        <taxon>Nitrobacteraceae</taxon>
        <taxon>Rhodopseudomonas</taxon>
    </lineage>
</organism>
<dbReference type="SMART" id="SM00867">
    <property type="entry name" value="YceI"/>
    <property type="match status" value="1"/>
</dbReference>
<dbReference type="SUPFAM" id="SSF101874">
    <property type="entry name" value="YceI-like"/>
    <property type="match status" value="1"/>
</dbReference>
<evidence type="ECO:0000259" key="2">
    <source>
        <dbReference type="SMART" id="SM00867"/>
    </source>
</evidence>
<dbReference type="eggNOG" id="COG2353">
    <property type="taxonomic scope" value="Bacteria"/>
</dbReference>
<dbReference type="AlphaFoldDB" id="Q215Q9"/>
<accession>Q215Q9</accession>
<name>Q215Q9_RHOPB</name>